<dbReference type="AlphaFoldDB" id="A0A3E0EPI5"/>
<feature type="domain" description="NadR/Ttd14 AAA" evidence="2">
    <location>
        <begin position="18"/>
        <end position="176"/>
    </location>
</feature>
<feature type="coiled-coil region" evidence="1">
    <location>
        <begin position="507"/>
        <end position="541"/>
    </location>
</feature>
<comment type="caution">
    <text evidence="4">The sequence shown here is derived from an EMBL/GenBank/DDBJ whole genome shotgun (WGS) entry which is preliminary data.</text>
</comment>
<dbReference type="SUPFAM" id="SSF53448">
    <property type="entry name" value="Nucleotide-diphospho-sugar transferases"/>
    <property type="match status" value="1"/>
</dbReference>
<dbReference type="InterPro" id="IPR027417">
    <property type="entry name" value="P-loop_NTPase"/>
</dbReference>
<dbReference type="Pfam" id="PF14134">
    <property type="entry name" value="DUF4301"/>
    <property type="match status" value="1"/>
</dbReference>
<dbReference type="InterPro" id="IPR025393">
    <property type="entry name" value="DUF4301"/>
</dbReference>
<name>A0A3E0EPI5_9FLAO</name>
<dbReference type="EMBL" id="QUNI01000003">
    <property type="protein sequence ID" value="REH00138.1"/>
    <property type="molecule type" value="Genomic_DNA"/>
</dbReference>
<evidence type="ECO:0000313" key="4">
    <source>
        <dbReference type="EMBL" id="REH00138.1"/>
    </source>
</evidence>
<reference evidence="4 5" key="1">
    <citation type="submission" date="2018-08" db="EMBL/GenBank/DDBJ databases">
        <title>Genomic Encyclopedia of Archaeal and Bacterial Type Strains, Phase II (KMG-II): from individual species to whole genera.</title>
        <authorList>
            <person name="Goeker M."/>
        </authorList>
    </citation>
    <scope>NUCLEOTIDE SEQUENCE [LARGE SCALE GENOMIC DNA]</scope>
    <source>
        <strain evidence="4 5">DSM 100880</strain>
    </source>
</reference>
<dbReference type="PANTHER" id="PTHR37512">
    <property type="entry name" value="TRIFUNCTIONAL NAD BIOSYNTHESIS/REGULATOR PROTEIN NADR"/>
    <property type="match status" value="1"/>
</dbReference>
<organism evidence="4 5">
    <name type="scientific">Flavobacterium aquicola</name>
    <dbReference type="NCBI Taxonomy" id="1682742"/>
    <lineage>
        <taxon>Bacteria</taxon>
        <taxon>Pseudomonadati</taxon>
        <taxon>Bacteroidota</taxon>
        <taxon>Flavobacteriia</taxon>
        <taxon>Flavobacteriales</taxon>
        <taxon>Flavobacteriaceae</taxon>
        <taxon>Flavobacterium</taxon>
    </lineage>
</organism>
<dbReference type="InterPro" id="IPR038727">
    <property type="entry name" value="NadR/Ttd14_AAA_dom"/>
</dbReference>
<protein>
    <submittedName>
        <fullName evidence="4">NadR type nicotinamide-nucleotide adenylyltransferase</fullName>
    </submittedName>
</protein>
<proteinExistence type="predicted"/>
<dbReference type="InterPro" id="IPR029044">
    <property type="entry name" value="Nucleotide-diphossugar_trans"/>
</dbReference>
<sequence length="708" mass="80817">MEENLKQLTKSGASPIIKIAVFGPESTGKTTLATQLAEYYQTVWVPEFARGYLQEKLDSGRGICDIDDMLPIAYGQTKLENESALIANKYLFCDTNLLVTKVFSELYYNFCDSLLDKAARTHQYDLFFLTDIDVPWEDDGLRDSPEGRESVFEVFKQSLIDNKKPFITISGDKETRLKKAISIVEDLTMALQMGFTSTDFLQIHHHGIPLENVKRQLRIFNEGIQKIILVNPATINNGILKLSDTDFEQKVNFFDANKSNLKLQKFVPASGAATRMFKFLNTFLNDFDLGNETINAYINRKKDTELSLFIVGMDKFPFFAAVDKKLQEIYPNFNTLARDYKNYYFIKTLLSAQYFDFANKPKGVLPFHKYPASIATPIEEHLHECAFYATANNESSLHLTVSENHQDQFEDIIKEVKNKIEIKSNSSIEVSYSFQKKGTDTIAVDLKNKPFRDERGMLVFRPGGHGALIENLNGIDSDIVFVKNIDNVIQNNVHKISFYKRGLAGILLELQNQIFLYLKELDELEINCEKIDEILIFLKEQLSIEVNEDFYKFKLKNQVSKLKEILDKPIRVCGMVKNEGEPGGGPFWVRGVDGRLTLQIVETSQIDLKNSEQSKLLGNATHFNPVDLVCGLKNYQNQKFDLRQFIDPESGFIVYKNHAGIDLKSYELPGLWNGAMANWLTVFVEVPLFTFNPVKTVNDLLKQAHQPL</sequence>
<keyword evidence="1" id="KW-0175">Coiled coil</keyword>
<evidence type="ECO:0000259" key="2">
    <source>
        <dbReference type="Pfam" id="PF13521"/>
    </source>
</evidence>
<keyword evidence="5" id="KW-1185">Reference proteome</keyword>
<accession>A0A3E0EPI5</accession>
<dbReference type="InterPro" id="IPR052735">
    <property type="entry name" value="NAD_biosynth-regulator"/>
</dbReference>
<evidence type="ECO:0000313" key="5">
    <source>
        <dbReference type="Proteomes" id="UP000257136"/>
    </source>
</evidence>
<dbReference type="Gene3D" id="3.40.50.300">
    <property type="entry name" value="P-loop containing nucleotide triphosphate hydrolases"/>
    <property type="match status" value="1"/>
</dbReference>
<dbReference type="Proteomes" id="UP000257136">
    <property type="component" value="Unassembled WGS sequence"/>
</dbReference>
<dbReference type="OrthoDB" id="5572060at2"/>
<keyword evidence="4" id="KW-0808">Transferase</keyword>
<keyword evidence="4" id="KW-0548">Nucleotidyltransferase</keyword>
<evidence type="ECO:0000256" key="1">
    <source>
        <dbReference type="SAM" id="Coils"/>
    </source>
</evidence>
<dbReference type="Pfam" id="PF13521">
    <property type="entry name" value="AAA_28"/>
    <property type="match status" value="1"/>
</dbReference>
<gene>
    <name evidence="4" type="ORF">C8P67_103109</name>
</gene>
<dbReference type="SUPFAM" id="SSF52540">
    <property type="entry name" value="P-loop containing nucleoside triphosphate hydrolases"/>
    <property type="match status" value="1"/>
</dbReference>
<evidence type="ECO:0000259" key="3">
    <source>
        <dbReference type="Pfam" id="PF14134"/>
    </source>
</evidence>
<dbReference type="PANTHER" id="PTHR37512:SF1">
    <property type="entry name" value="NADR_TTD14 AAA DOMAIN-CONTAINING PROTEIN"/>
    <property type="match status" value="1"/>
</dbReference>
<dbReference type="RefSeq" id="WP_115811232.1">
    <property type="nucleotide sequence ID" value="NZ_QUNI01000003.1"/>
</dbReference>
<feature type="domain" description="DUF4301" evidence="3">
    <location>
        <begin position="197"/>
        <end position="706"/>
    </location>
</feature>
<dbReference type="GO" id="GO:0016779">
    <property type="term" value="F:nucleotidyltransferase activity"/>
    <property type="evidence" value="ECO:0007669"/>
    <property type="project" value="UniProtKB-KW"/>
</dbReference>